<name>A0A0F5Y9Z9_9CYAN</name>
<dbReference type="EMBL" id="LATL02000080">
    <property type="protein sequence ID" value="KKD35588.1"/>
    <property type="molecule type" value="Genomic_DNA"/>
</dbReference>
<sequence length="94" mass="10860">MSEIVKFRLPDGNQITVKLIDLCGDLDRRDGGVTIQPVSDNAKSVHHHSFEDRDGNWNILIRDQNNQNITAYVLNKRNGSWTERELTDAEKRNR</sequence>
<dbReference type="RefSeq" id="WP_046281215.1">
    <property type="nucleotide sequence ID" value="NZ_LATL02000080.1"/>
</dbReference>
<accession>A0A0F5Y9Z9</accession>
<organism evidence="1 2">
    <name type="scientific">Limnoraphis robusta CS-951</name>
    <dbReference type="NCBI Taxonomy" id="1637645"/>
    <lineage>
        <taxon>Bacteria</taxon>
        <taxon>Bacillati</taxon>
        <taxon>Cyanobacteriota</taxon>
        <taxon>Cyanophyceae</taxon>
        <taxon>Oscillatoriophycideae</taxon>
        <taxon>Oscillatoriales</taxon>
        <taxon>Sirenicapillariaceae</taxon>
        <taxon>Limnoraphis</taxon>
    </lineage>
</organism>
<protein>
    <submittedName>
        <fullName evidence="1">Uncharacterized protein</fullName>
    </submittedName>
</protein>
<evidence type="ECO:0000313" key="1">
    <source>
        <dbReference type="EMBL" id="KKD35588.1"/>
    </source>
</evidence>
<gene>
    <name evidence="1" type="ORF">WN50_24450</name>
</gene>
<dbReference type="OrthoDB" id="9960899at2"/>
<dbReference type="Proteomes" id="UP000033607">
    <property type="component" value="Unassembled WGS sequence"/>
</dbReference>
<evidence type="ECO:0000313" key="2">
    <source>
        <dbReference type="Proteomes" id="UP000033607"/>
    </source>
</evidence>
<reference evidence="1 2" key="1">
    <citation type="submission" date="2015-06" db="EMBL/GenBank/DDBJ databases">
        <title>Draft genome assembly of filamentous brackish cyanobacterium Limnoraphis robusta strain CS-951.</title>
        <authorList>
            <person name="Willis A."/>
            <person name="Parks M."/>
            <person name="Burford M.A."/>
        </authorList>
    </citation>
    <scope>NUCLEOTIDE SEQUENCE [LARGE SCALE GENOMIC DNA]</scope>
    <source>
        <strain evidence="1 2">CS-951</strain>
    </source>
</reference>
<proteinExistence type="predicted"/>
<comment type="caution">
    <text evidence="1">The sequence shown here is derived from an EMBL/GenBank/DDBJ whole genome shotgun (WGS) entry which is preliminary data.</text>
</comment>
<dbReference type="AlphaFoldDB" id="A0A0F5Y9Z9"/>